<organism evidence="1 2">
    <name type="scientific">Leptospira noguchii str. 2007001578</name>
    <dbReference type="NCBI Taxonomy" id="1049974"/>
    <lineage>
        <taxon>Bacteria</taxon>
        <taxon>Pseudomonadati</taxon>
        <taxon>Spirochaetota</taxon>
        <taxon>Spirochaetia</taxon>
        <taxon>Leptospirales</taxon>
        <taxon>Leptospiraceae</taxon>
        <taxon>Leptospira</taxon>
    </lineage>
</organism>
<accession>A0ABN0IVP2</accession>
<proteinExistence type="predicted"/>
<dbReference type="EMBL" id="AHMH02000161">
    <property type="protein sequence ID" value="EMM98205.1"/>
    <property type="molecule type" value="Genomic_DNA"/>
</dbReference>
<evidence type="ECO:0000313" key="2">
    <source>
        <dbReference type="Proteomes" id="UP000012099"/>
    </source>
</evidence>
<comment type="caution">
    <text evidence="1">The sequence shown here is derived from an EMBL/GenBank/DDBJ whole genome shotgun (WGS) entry which is preliminary data.</text>
</comment>
<protein>
    <submittedName>
        <fullName evidence="1">Uncharacterized protein</fullName>
    </submittedName>
</protein>
<keyword evidence="2" id="KW-1185">Reference proteome</keyword>
<dbReference type="Proteomes" id="UP000012099">
    <property type="component" value="Unassembled WGS sequence"/>
</dbReference>
<gene>
    <name evidence="1" type="ORF">LEP1GSC035_0428</name>
</gene>
<name>A0ABN0IVP2_9LEPT</name>
<reference evidence="1 2" key="1">
    <citation type="submission" date="2013-01" db="EMBL/GenBank/DDBJ databases">
        <authorList>
            <person name="Harkins D.M."/>
            <person name="Durkin A.S."/>
            <person name="Brinkac L.M."/>
            <person name="Haft D.H."/>
            <person name="Selengut J.D."/>
            <person name="Sanka R."/>
            <person name="DePew J."/>
            <person name="Purushe J."/>
            <person name="Whelen A.C."/>
            <person name="Vinetz J.M."/>
            <person name="Sutton G.G."/>
            <person name="Nierman W.C."/>
            <person name="Fouts D.E."/>
        </authorList>
    </citation>
    <scope>NUCLEOTIDE SEQUENCE [LARGE SCALE GENOMIC DNA]</scope>
    <source>
        <strain evidence="1 2">2007001578</strain>
    </source>
</reference>
<evidence type="ECO:0000313" key="1">
    <source>
        <dbReference type="EMBL" id="EMM98205.1"/>
    </source>
</evidence>
<sequence>MSYHPKCGKLKRLASTVARGTQQNALYEIVKLKNIII</sequence>